<feature type="compositionally biased region" description="Polar residues" evidence="2">
    <location>
        <begin position="52"/>
        <end position="62"/>
    </location>
</feature>
<dbReference type="RefSeq" id="XP_015282177.1">
    <property type="nucleotide sequence ID" value="XM_015426691.1"/>
</dbReference>
<reference evidence="4" key="1">
    <citation type="submission" date="2025-08" db="UniProtKB">
        <authorList>
            <consortium name="RefSeq"/>
        </authorList>
    </citation>
    <scope>IDENTIFICATION</scope>
</reference>
<gene>
    <name evidence="4" type="primary">HAUS8</name>
</gene>
<keyword evidence="1" id="KW-0175">Coiled coil</keyword>
<keyword evidence="3" id="KW-1185">Reference proteome</keyword>
<feature type="region of interest" description="Disordered" evidence="2">
    <location>
        <begin position="1"/>
        <end position="62"/>
    </location>
</feature>
<evidence type="ECO:0000313" key="3">
    <source>
        <dbReference type="Proteomes" id="UP000694871"/>
    </source>
</evidence>
<accession>A0ABM1L890</accession>
<evidence type="ECO:0000256" key="1">
    <source>
        <dbReference type="SAM" id="Coils"/>
    </source>
</evidence>
<sequence length="327" mass="37288">MAENAPGAKVRGGRIVPSRYLQYDRKTTGKADISQSLMKEPERAASAKRPPTQLQKQKNTSEMTFRVLHSTVLEDHGNAQPDLDFSVISDKTRPAMPLPKPNPAVKGTSRKQLTQMSPEAENLARLLESQNLLLTYASVKMEKYLATLEEKAERNLLALSEECEKLQREAHRKKRRLLQLKKKQDLSEALDRQLEVLAPVAERCARFHEEYKHFATALDSTRHELPLKEIHVGENQHQYLADMQEQLIATQNILKQYPQEHLEDNAQVLAVMKELEEASLKLNDELPRSFATVLSLSADVSKEISLHHQKSCEDTLGLEAMKQYYFP</sequence>
<evidence type="ECO:0000256" key="2">
    <source>
        <dbReference type="SAM" id="MobiDB-lite"/>
    </source>
</evidence>
<name>A0ABM1L890_GEKJA</name>
<dbReference type="GeneID" id="107123442"/>
<protein>
    <submittedName>
        <fullName evidence="4">HAUS augmin-like complex subunit 8</fullName>
    </submittedName>
</protein>
<feature type="coiled-coil region" evidence="1">
    <location>
        <begin position="149"/>
        <end position="183"/>
    </location>
</feature>
<evidence type="ECO:0000313" key="4">
    <source>
        <dbReference type="RefSeq" id="XP_015282177.1"/>
    </source>
</evidence>
<proteinExistence type="predicted"/>
<dbReference type="Proteomes" id="UP000694871">
    <property type="component" value="Unplaced"/>
</dbReference>
<organism evidence="3 4">
    <name type="scientific">Gekko japonicus</name>
    <name type="common">Schlegel's Japanese gecko</name>
    <dbReference type="NCBI Taxonomy" id="146911"/>
    <lineage>
        <taxon>Eukaryota</taxon>
        <taxon>Metazoa</taxon>
        <taxon>Chordata</taxon>
        <taxon>Craniata</taxon>
        <taxon>Vertebrata</taxon>
        <taxon>Euteleostomi</taxon>
        <taxon>Lepidosauria</taxon>
        <taxon>Squamata</taxon>
        <taxon>Bifurcata</taxon>
        <taxon>Gekkota</taxon>
        <taxon>Gekkonidae</taxon>
        <taxon>Gekkoninae</taxon>
        <taxon>Gekko</taxon>
    </lineage>
</organism>